<accession>A0ABS6UHI6</accession>
<organism evidence="3 4">
    <name type="scientific">Pseudonocardia oceani</name>
    <dbReference type="NCBI Taxonomy" id="2792013"/>
    <lineage>
        <taxon>Bacteria</taxon>
        <taxon>Bacillati</taxon>
        <taxon>Actinomycetota</taxon>
        <taxon>Actinomycetes</taxon>
        <taxon>Pseudonocardiales</taxon>
        <taxon>Pseudonocardiaceae</taxon>
        <taxon>Pseudonocardia</taxon>
    </lineage>
</organism>
<sequence>MEDTGSRSEGEPVAATDSPDDRRWEHLLHALDVANDTHPHRRHAAAGPRRSGSAPEDAAVPAPSITLDLPQDAAVEAVTAALAAQGFGVLTTIDVRATLKAKLDADVEDYTILGACNPALAHQALSADPAIGLLLPCNVTVRRADGRTIVQAVDPTELLAMAGDGGPRSSDLADVARDASRRLREALASLSTAVPPDAPPPAG</sequence>
<name>A0ABS6UHI6_9PSEU</name>
<evidence type="ECO:0000259" key="2">
    <source>
        <dbReference type="Pfam" id="PF03625"/>
    </source>
</evidence>
<evidence type="ECO:0000313" key="4">
    <source>
        <dbReference type="Proteomes" id="UP000694300"/>
    </source>
</evidence>
<dbReference type="CDD" id="cd14797">
    <property type="entry name" value="DUF302"/>
    <property type="match status" value="1"/>
</dbReference>
<comment type="caution">
    <text evidence="3">The sequence shown here is derived from an EMBL/GenBank/DDBJ whole genome shotgun (WGS) entry which is preliminary data.</text>
</comment>
<proteinExistence type="predicted"/>
<feature type="compositionally biased region" description="Basic and acidic residues" evidence="1">
    <location>
        <begin position="1"/>
        <end position="10"/>
    </location>
</feature>
<dbReference type="InterPro" id="IPR005180">
    <property type="entry name" value="DUF302"/>
</dbReference>
<protein>
    <submittedName>
        <fullName evidence="3">DUF302 domain-containing protein</fullName>
    </submittedName>
</protein>
<feature type="domain" description="DUF302" evidence="2">
    <location>
        <begin position="93"/>
        <end position="155"/>
    </location>
</feature>
<feature type="compositionally biased region" description="Basic and acidic residues" evidence="1">
    <location>
        <begin position="19"/>
        <end position="29"/>
    </location>
</feature>
<reference evidence="3 4" key="1">
    <citation type="submission" date="2020-11" db="EMBL/GenBank/DDBJ databases">
        <title>Pseudonocardia abyssalis sp. nov. and Pseudonocardia oceani sp. nov., description and phylogenomic analysis of two novel actinomycetes isolated from the deep Southern Ocean.</title>
        <authorList>
            <person name="Parra J."/>
        </authorList>
    </citation>
    <scope>NUCLEOTIDE SEQUENCE [LARGE SCALE GENOMIC DNA]</scope>
    <source>
        <strain evidence="4">KRD185</strain>
    </source>
</reference>
<dbReference type="Proteomes" id="UP000694300">
    <property type="component" value="Unassembled WGS sequence"/>
</dbReference>
<dbReference type="EMBL" id="JADQDF010000001">
    <property type="protein sequence ID" value="MBW0131685.1"/>
    <property type="molecule type" value="Genomic_DNA"/>
</dbReference>
<keyword evidence="4" id="KW-1185">Reference proteome</keyword>
<evidence type="ECO:0000313" key="3">
    <source>
        <dbReference type="EMBL" id="MBW0131685.1"/>
    </source>
</evidence>
<feature type="compositionally biased region" description="Low complexity" evidence="1">
    <location>
        <begin position="45"/>
        <end position="55"/>
    </location>
</feature>
<dbReference type="RefSeq" id="WP_218591124.1">
    <property type="nucleotide sequence ID" value="NZ_JADQDE010000072.1"/>
</dbReference>
<dbReference type="Pfam" id="PF03625">
    <property type="entry name" value="DUF302"/>
    <property type="match status" value="1"/>
</dbReference>
<gene>
    <name evidence="3" type="ORF">I4I82_29005</name>
</gene>
<dbReference type="PANTHER" id="PTHR38342">
    <property type="entry name" value="SLR5037 PROTEIN"/>
    <property type="match status" value="1"/>
</dbReference>
<dbReference type="PANTHER" id="PTHR38342:SF1">
    <property type="entry name" value="SLR5037 PROTEIN"/>
    <property type="match status" value="1"/>
</dbReference>
<evidence type="ECO:0000256" key="1">
    <source>
        <dbReference type="SAM" id="MobiDB-lite"/>
    </source>
</evidence>
<feature type="region of interest" description="Disordered" evidence="1">
    <location>
        <begin position="1"/>
        <end position="61"/>
    </location>
</feature>